<feature type="transmembrane region" description="Helical" evidence="1">
    <location>
        <begin position="372"/>
        <end position="400"/>
    </location>
</feature>
<feature type="transmembrane region" description="Helical" evidence="1">
    <location>
        <begin position="333"/>
        <end position="352"/>
    </location>
</feature>
<dbReference type="EnsemblPlants" id="TuG1812G0600001881.01.T02">
    <property type="protein sequence ID" value="TuG1812G0600001881.01.T02"/>
    <property type="gene ID" value="TuG1812G0600001881.01"/>
</dbReference>
<dbReference type="PANTHER" id="PTHR19229">
    <property type="entry name" value="ATP-BINDING CASSETTE TRANSPORTER SUBFAMILY A ABCA"/>
    <property type="match status" value="1"/>
</dbReference>
<dbReference type="Gramene" id="TuG1812G0600001881.01.T03">
    <property type="protein sequence ID" value="TuG1812G0600001881.01.T03"/>
    <property type="gene ID" value="TuG1812G0600001881.01"/>
</dbReference>
<dbReference type="GO" id="GO:0005319">
    <property type="term" value="F:lipid transporter activity"/>
    <property type="evidence" value="ECO:0007669"/>
    <property type="project" value="TreeGrafter"/>
</dbReference>
<evidence type="ECO:0000256" key="1">
    <source>
        <dbReference type="SAM" id="Phobius"/>
    </source>
</evidence>
<keyword evidence="1" id="KW-0472">Membrane</keyword>
<evidence type="ECO:0008006" key="4">
    <source>
        <dbReference type="Google" id="ProtNLM"/>
    </source>
</evidence>
<reference evidence="2" key="2">
    <citation type="submission" date="2018-03" db="EMBL/GenBank/DDBJ databases">
        <title>The Triticum urartu genome reveals the dynamic nature of wheat genome evolution.</title>
        <authorList>
            <person name="Ling H."/>
            <person name="Ma B."/>
            <person name="Shi X."/>
            <person name="Liu H."/>
            <person name="Dong L."/>
            <person name="Sun H."/>
            <person name="Cao Y."/>
            <person name="Gao Q."/>
            <person name="Zheng S."/>
            <person name="Li Y."/>
            <person name="Yu Y."/>
            <person name="Du H."/>
            <person name="Qi M."/>
            <person name="Li Y."/>
            <person name="Yu H."/>
            <person name="Cui Y."/>
            <person name="Wang N."/>
            <person name="Chen C."/>
            <person name="Wu H."/>
            <person name="Zhao Y."/>
            <person name="Zhang J."/>
            <person name="Li Y."/>
            <person name="Zhou W."/>
            <person name="Zhang B."/>
            <person name="Hu W."/>
            <person name="Eijk M."/>
            <person name="Tang J."/>
            <person name="Witsenboer H."/>
            <person name="Zhao S."/>
            <person name="Li Z."/>
            <person name="Zhang A."/>
            <person name="Wang D."/>
            <person name="Liang C."/>
        </authorList>
    </citation>
    <scope>NUCLEOTIDE SEQUENCE [LARGE SCALE GENOMIC DNA]</scope>
    <source>
        <strain evidence="2">cv. G1812</strain>
    </source>
</reference>
<feature type="transmembrane region" description="Helical" evidence="1">
    <location>
        <begin position="440"/>
        <end position="458"/>
    </location>
</feature>
<dbReference type="Gramene" id="TuG1812G0600001881.01.T06">
    <property type="protein sequence ID" value="TuG1812G0600001881.01.T06"/>
    <property type="gene ID" value="TuG1812G0600001881.01"/>
</dbReference>
<dbReference type="EnsemblPlants" id="TuG1812G0600001881.01.T03">
    <property type="protein sequence ID" value="TuG1812G0600001881.01.T03"/>
    <property type="gene ID" value="TuG1812G0600001881.01"/>
</dbReference>
<accession>A0A8R7QMD7</accession>
<feature type="transmembrane region" description="Helical" evidence="1">
    <location>
        <begin position="412"/>
        <end position="433"/>
    </location>
</feature>
<organism evidence="2 3">
    <name type="scientific">Triticum urartu</name>
    <name type="common">Red wild einkorn</name>
    <name type="synonym">Crithodium urartu</name>
    <dbReference type="NCBI Taxonomy" id="4572"/>
    <lineage>
        <taxon>Eukaryota</taxon>
        <taxon>Viridiplantae</taxon>
        <taxon>Streptophyta</taxon>
        <taxon>Embryophyta</taxon>
        <taxon>Tracheophyta</taxon>
        <taxon>Spermatophyta</taxon>
        <taxon>Magnoliopsida</taxon>
        <taxon>Liliopsida</taxon>
        <taxon>Poales</taxon>
        <taxon>Poaceae</taxon>
        <taxon>BOP clade</taxon>
        <taxon>Pooideae</taxon>
        <taxon>Triticodae</taxon>
        <taxon>Triticeae</taxon>
        <taxon>Triticinae</taxon>
        <taxon>Triticum</taxon>
    </lineage>
</organism>
<feature type="transmembrane region" description="Helical" evidence="1">
    <location>
        <begin position="29"/>
        <end position="48"/>
    </location>
</feature>
<dbReference type="Proteomes" id="UP000015106">
    <property type="component" value="Chromosome 6"/>
</dbReference>
<dbReference type="EnsemblPlants" id="TuG1812G0600001881.01.T06">
    <property type="protein sequence ID" value="TuG1812G0600001881.01.T06"/>
    <property type="gene ID" value="TuG1812G0600001881.01"/>
</dbReference>
<dbReference type="Gramene" id="TuG1812G0600001881.01.T01">
    <property type="protein sequence ID" value="TuG1812G0600001881.01.T01"/>
    <property type="gene ID" value="TuG1812G0600001881.01"/>
</dbReference>
<proteinExistence type="predicted"/>
<keyword evidence="1" id="KW-0812">Transmembrane</keyword>
<dbReference type="AlphaFoldDB" id="A0A8R7QMD7"/>
<dbReference type="GO" id="GO:0140359">
    <property type="term" value="F:ABC-type transporter activity"/>
    <property type="evidence" value="ECO:0007669"/>
    <property type="project" value="InterPro"/>
</dbReference>
<dbReference type="InterPro" id="IPR026082">
    <property type="entry name" value="ABCA"/>
</dbReference>
<dbReference type="EnsemblPlants" id="TuG1812G0600001881.01.T01">
    <property type="protein sequence ID" value="TuG1812G0600001881.01.T01"/>
    <property type="gene ID" value="TuG1812G0600001881.01"/>
</dbReference>
<evidence type="ECO:0000313" key="3">
    <source>
        <dbReference type="Proteomes" id="UP000015106"/>
    </source>
</evidence>
<evidence type="ECO:0000313" key="2">
    <source>
        <dbReference type="EnsemblPlants" id="TuG1812G0600001881.01.T02"/>
    </source>
</evidence>
<keyword evidence="3" id="KW-1185">Reference proteome</keyword>
<dbReference type="GO" id="GO:0016020">
    <property type="term" value="C:membrane"/>
    <property type="evidence" value="ECO:0007669"/>
    <property type="project" value="InterPro"/>
</dbReference>
<name>A0A8R7QMD7_TRIUA</name>
<protein>
    <recommendedName>
        <fullName evidence="4">ABC transporter A family member 7</fullName>
    </recommendedName>
</protein>
<gene>
    <name evidence="2" type="primary">LOC125512278</name>
</gene>
<reference evidence="2" key="3">
    <citation type="submission" date="2022-06" db="UniProtKB">
        <authorList>
            <consortium name="EnsemblPlants"/>
        </authorList>
    </citation>
    <scope>IDENTIFICATION</scope>
</reference>
<dbReference type="PANTHER" id="PTHR19229:SF127">
    <property type="entry name" value="ABC TRANSPORTER DOMAIN-CONTAINING PROTEIN"/>
    <property type="match status" value="1"/>
</dbReference>
<sequence length="476" mass="52395">MGSSSLQQTNALFRKNLVIQRRACKTNCCLILFPLILCAGIGGLQIAINRAVKRDTTPLNCSCSNAVVPANTTGGPACSDDCPQPRASKWPPVVQIPPSSTSQFGGGPPGASCGSLGLCAAKFLVTGTNQSFVGSAMDNMIPVHDASVNVSADDISALADFVLASYPGYSGSSLADSFLQNKCTPNLTLSYSFVHGNEIETRDVDCTEGLMLWRDSSWLISDDLYSGYTNRSNEIAAAYDFLSSDQGNFNLIISYNSTYEFDAYNGLPIPVFQFFGGNIPRLLQVPRLTNMASNAYLRLIGNGLKISFDFVKEMPRAGRSWGTFDLTSMIGPLPYVLTIQLLFPVILTNIVYEKQKKLRIMMKMHGLGDLPYWTISYCYFILLSMLYLLSFMVFGTVFGFTFFRLNSYGVQFVFYLAYMSLQISFAFLMATCFSNVRTAAVTGYFYVFGSGLIADYFFKPYIEDIFISSMHASLSL</sequence>
<reference evidence="3" key="1">
    <citation type="journal article" date="2013" name="Nature">
        <title>Draft genome of the wheat A-genome progenitor Triticum urartu.</title>
        <authorList>
            <person name="Ling H.Q."/>
            <person name="Zhao S."/>
            <person name="Liu D."/>
            <person name="Wang J."/>
            <person name="Sun H."/>
            <person name="Zhang C."/>
            <person name="Fan H."/>
            <person name="Li D."/>
            <person name="Dong L."/>
            <person name="Tao Y."/>
            <person name="Gao C."/>
            <person name="Wu H."/>
            <person name="Li Y."/>
            <person name="Cui Y."/>
            <person name="Guo X."/>
            <person name="Zheng S."/>
            <person name="Wang B."/>
            <person name="Yu K."/>
            <person name="Liang Q."/>
            <person name="Yang W."/>
            <person name="Lou X."/>
            <person name="Chen J."/>
            <person name="Feng M."/>
            <person name="Jian J."/>
            <person name="Zhang X."/>
            <person name="Luo G."/>
            <person name="Jiang Y."/>
            <person name="Liu J."/>
            <person name="Wang Z."/>
            <person name="Sha Y."/>
            <person name="Zhang B."/>
            <person name="Wu H."/>
            <person name="Tang D."/>
            <person name="Shen Q."/>
            <person name="Xue P."/>
            <person name="Zou S."/>
            <person name="Wang X."/>
            <person name="Liu X."/>
            <person name="Wang F."/>
            <person name="Yang Y."/>
            <person name="An X."/>
            <person name="Dong Z."/>
            <person name="Zhang K."/>
            <person name="Zhang X."/>
            <person name="Luo M.C."/>
            <person name="Dvorak J."/>
            <person name="Tong Y."/>
            <person name="Wang J."/>
            <person name="Yang H."/>
            <person name="Li Z."/>
            <person name="Wang D."/>
            <person name="Zhang A."/>
            <person name="Wang J."/>
        </authorList>
    </citation>
    <scope>NUCLEOTIDE SEQUENCE</scope>
    <source>
        <strain evidence="3">cv. G1812</strain>
    </source>
</reference>
<keyword evidence="1" id="KW-1133">Transmembrane helix</keyword>
<dbReference type="Gramene" id="TuG1812G0600001881.01.T02">
    <property type="protein sequence ID" value="TuG1812G0600001881.01.T02"/>
    <property type="gene ID" value="TuG1812G0600001881.01"/>
</dbReference>